<feature type="domain" description="Alpha-2-macroglobulin bait region" evidence="6">
    <location>
        <begin position="481"/>
        <end position="620"/>
    </location>
</feature>
<dbReference type="CDD" id="cd02897">
    <property type="entry name" value="A2M_2"/>
    <property type="match status" value="1"/>
</dbReference>
<dbReference type="Pfam" id="PF07678">
    <property type="entry name" value="TED_complement"/>
    <property type="match status" value="1"/>
</dbReference>
<dbReference type="Gene3D" id="2.60.40.10">
    <property type="entry name" value="Immunoglobulins"/>
    <property type="match status" value="2"/>
</dbReference>
<dbReference type="SMART" id="SM01361">
    <property type="entry name" value="A2M_recep"/>
    <property type="match status" value="1"/>
</dbReference>
<dbReference type="InterPro" id="IPR011625">
    <property type="entry name" value="A2M_N_BRD"/>
</dbReference>
<proteinExistence type="predicted"/>
<accession>A0ABP0FQP4</accession>
<dbReference type="InterPro" id="IPR013320">
    <property type="entry name" value="ConA-like_dom_sf"/>
</dbReference>
<feature type="signal peptide" evidence="5">
    <location>
        <begin position="1"/>
        <end position="19"/>
    </location>
</feature>
<dbReference type="InterPro" id="IPR002890">
    <property type="entry name" value="MG2"/>
</dbReference>
<dbReference type="Pfam" id="PF13385">
    <property type="entry name" value="Laminin_G_3"/>
    <property type="match status" value="1"/>
</dbReference>
<keyword evidence="2" id="KW-0882">Thioester bond</keyword>
<dbReference type="Pfam" id="PF07677">
    <property type="entry name" value="A2M_recep"/>
    <property type="match status" value="1"/>
</dbReference>
<dbReference type="Gene3D" id="2.20.130.20">
    <property type="match status" value="1"/>
</dbReference>
<dbReference type="InterPro" id="IPR013783">
    <property type="entry name" value="Ig-like_fold"/>
</dbReference>
<dbReference type="PROSITE" id="PS00477">
    <property type="entry name" value="ALPHA_2_MACROGLOBULIN"/>
    <property type="match status" value="1"/>
</dbReference>
<dbReference type="InterPro" id="IPR036595">
    <property type="entry name" value="A-macroglobulin_rcpt-bd_sf"/>
</dbReference>
<sequence length="1796" mass="198676">MWLWLSLLCFSFVFPQTLAENTYSVYIPKYVRPGFNITLTVSILRAGNPLNLSTIFQASDGHFTLQSSDRIESGTSSRIQLGALPIGYDGSTSFSMNLTAVDPVTGDEVFSNSTDDFSFASKALSIYIQTDKAIYQPGQTIKFRGICLKPDLRPLTGEVRYQVQDPNDNIVLLEDDVFLSHGVAGGELELNKDAVVGNWKITFFTNDYKESLSVEVKSYKLPKFKVEVEVPSYIYPGSDGFNVKLKATYTYGKPVKGTGRLQIRLQHPYYYFGPPVHSVLGSTAPQPNTIFKSFEAFDGSEEVHITQSEVTNDLGWGGEIEQKIVVIGVVTETLTSTTFNETVEFDVKSTNIKLEALYKPDTIKPGLNYTAYIKVGEQDGKVLTEEDRGNNPLEVELVYRYPRGHRLPEDTTEPSPWYSPSREEKLNFTLPPDGIVTLTLQAKNDEFETLTVRPYTQAISGYKYSNEWTANRAQSPSNTYLQISTDESTVAPGSVVLVNIRSTEEISSMRILVISRGEIYKETSYTAPSGVASSSHIYELDVTHEMIPNVQVLASYVRSDGEIVADFTKLTVSVALENQVTMSSSAMTVDAGDDVSIRVQTSSQGSYVGLRAIDQSVLLLKSGNDITKERVANDLNDYSVSSPDYDDGWNWGCFYPIPSGAKDANDVFKKAGMIVLTDALLFESDSDGYGGYGIYYDFALDDEAPLNDLAFNEVSVTSVQKQSSPTPRSYFPETWLWTEDISGENGSAIFNTSAPDTITSWILSAFSVSDQHGLGLADTMQITVFRKFFVNLNLPLKITRGEIIVVQAIVFNYLETELQVQLKLAESDKFELLIPGDDVDVAGPDRLLTLPPDGAVSVKFPVRMTMLGEVPITVSAVSELAGDALTRNVYVRPEGVRQCYSTSTLISLESEDEDFSEGLEVRLPQGMVEGSENVKMLIYGDILGSTMSNLGRLLTTPYGCGEQNMLGFAPDVFVTLYLHRAGILDAETRARANKHFHDGYMRELQYKHSDGSYSAFGERDPSGSTWLTAFVAKCFIFARELRPNLVEERIIAQALSFLVSQQNPDGTFREPGKVLHADMQGRVSSPLTMTAYVLIMMKETGYPIKNKAVQEASDSARRFLEANLEEITSDQYALSLVTYALHVSESSRASDALVALEALATTEDGYKYWHDTSADASTYSERWRPPYQHAPTNDIEMTSYALLTYARKGDVGSAIPVIRWLTSKQNELGGYSSTQDTVIAVQAMAQIASLFNAGTEKLTIKLAHSHVDQFSASLSIDQSNSVVVNTVLVPPQNGVIVVSAEGVGVGVAQLTVCYNIPDAPFDNEPFDCSVTHKNEGIQSARVKFCCNSKPDKTSATGMFLQEVGLFNGFTVDVEAEKARNPSAQLIELDDQKVNLYFDRLNPREELCSELEFLRFAEVGEVKPATMVASNYYKPAERVVRQLDIQAMSDAGACDVCASDCAGCPGAMLSEWRPYPPCGQFCGIELVTRVRECIDPISNQVVPPIQCGVTSLPSETMECSNHNFPCPDFHDGLWLGASFLFTPQLQIGIRERRCEIHGRPRSSDTDVPGVALDGSSQQFISCDVFEGFPSTGFTISVLLKPDTAFSVSGKPVTLFALGAKNRVPLFIVEKLWWKEQLSVSINFGRRRYRVRHVPSRKLLLNQWNHVVVTWNEEDGAKLFVNGEEEGRSSETSSRRVSDYSSKMKFYLGRNNFGSSWRKGFYKGALSSFMYWSEVISKGQVGSLYNFFEEILPRNNSSSVLSLSHLRLISPMSVSSCFIEPASLSDIQARSATIAEHC</sequence>
<dbReference type="Pfam" id="PF07703">
    <property type="entry name" value="A2M_BRD"/>
    <property type="match status" value="1"/>
</dbReference>
<evidence type="ECO:0000259" key="7">
    <source>
        <dbReference type="SMART" id="SM01360"/>
    </source>
</evidence>
<feature type="domain" description="Alpha-2-macroglobulin" evidence="7">
    <location>
        <begin position="734"/>
        <end position="824"/>
    </location>
</feature>
<dbReference type="InterPro" id="IPR009048">
    <property type="entry name" value="A-macroglobulin_rcpt-bd"/>
</dbReference>
<reference evidence="9 10" key="1">
    <citation type="submission" date="2024-02" db="EMBL/GenBank/DDBJ databases">
        <authorList>
            <person name="Daric V."/>
            <person name="Darras S."/>
        </authorList>
    </citation>
    <scope>NUCLEOTIDE SEQUENCE [LARGE SCALE GENOMIC DNA]</scope>
</reference>
<feature type="domain" description="Alpha-macroglobulin receptor-binding" evidence="8">
    <location>
        <begin position="1356"/>
        <end position="1442"/>
    </location>
</feature>
<dbReference type="InterPro" id="IPR047565">
    <property type="entry name" value="Alpha-macroglob_thiol-ester_cl"/>
</dbReference>
<dbReference type="InterPro" id="IPR011626">
    <property type="entry name" value="Alpha-macroglobulin_TED"/>
</dbReference>
<dbReference type="EMBL" id="CAWYQH010000079">
    <property type="protein sequence ID" value="CAK8680732.1"/>
    <property type="molecule type" value="Genomic_DNA"/>
</dbReference>
<protein>
    <submittedName>
        <fullName evidence="9">Uncharacterized protein</fullName>
    </submittedName>
</protein>
<dbReference type="InterPro" id="IPR050473">
    <property type="entry name" value="A2M/Complement_sys"/>
</dbReference>
<evidence type="ECO:0000259" key="6">
    <source>
        <dbReference type="SMART" id="SM01359"/>
    </source>
</evidence>
<dbReference type="Gene3D" id="6.20.50.160">
    <property type="match status" value="1"/>
</dbReference>
<dbReference type="SMART" id="SM01419">
    <property type="entry name" value="Thiol-ester_cl"/>
    <property type="match status" value="1"/>
</dbReference>
<evidence type="ECO:0000256" key="5">
    <source>
        <dbReference type="SAM" id="SignalP"/>
    </source>
</evidence>
<dbReference type="Gene3D" id="2.60.120.1540">
    <property type="match status" value="1"/>
</dbReference>
<keyword evidence="1 5" id="KW-0732">Signal</keyword>
<dbReference type="PANTHER" id="PTHR11412:SF136">
    <property type="entry name" value="CD109 ANTIGEN"/>
    <property type="match status" value="1"/>
</dbReference>
<dbReference type="Pfam" id="PF01835">
    <property type="entry name" value="MG2"/>
    <property type="match status" value="1"/>
</dbReference>
<dbReference type="Pfam" id="PF00207">
    <property type="entry name" value="A2M"/>
    <property type="match status" value="1"/>
</dbReference>
<name>A0ABP0FQP4_CLALP</name>
<evidence type="ECO:0000313" key="9">
    <source>
        <dbReference type="EMBL" id="CAK8680732.1"/>
    </source>
</evidence>
<dbReference type="Gene3D" id="2.60.120.200">
    <property type="match status" value="1"/>
</dbReference>
<dbReference type="SMART" id="SM01360">
    <property type="entry name" value="A2M"/>
    <property type="match status" value="1"/>
</dbReference>
<evidence type="ECO:0000256" key="4">
    <source>
        <dbReference type="ARBA" id="ARBA00023180"/>
    </source>
</evidence>
<evidence type="ECO:0000256" key="2">
    <source>
        <dbReference type="ARBA" id="ARBA00022966"/>
    </source>
</evidence>
<dbReference type="Gene3D" id="1.50.10.20">
    <property type="match status" value="1"/>
</dbReference>
<dbReference type="InterPro" id="IPR019742">
    <property type="entry name" value="MacrogloblnA2_CS"/>
</dbReference>
<dbReference type="PANTHER" id="PTHR11412">
    <property type="entry name" value="MACROGLOBULIN / COMPLEMENT"/>
    <property type="match status" value="1"/>
</dbReference>
<feature type="chain" id="PRO_5047242059" evidence="5">
    <location>
        <begin position="20"/>
        <end position="1796"/>
    </location>
</feature>
<dbReference type="Gene3D" id="2.60.40.690">
    <property type="entry name" value="Alpha-macroglobulin, receptor-binding domain"/>
    <property type="match status" value="1"/>
</dbReference>
<keyword evidence="10" id="KW-1185">Reference proteome</keyword>
<dbReference type="Proteomes" id="UP001642483">
    <property type="component" value="Unassembled WGS sequence"/>
</dbReference>
<dbReference type="SUPFAM" id="SSF49410">
    <property type="entry name" value="Alpha-macroglobulin receptor domain"/>
    <property type="match status" value="1"/>
</dbReference>
<dbReference type="SMART" id="SM01359">
    <property type="entry name" value="A2M_N_2"/>
    <property type="match status" value="1"/>
</dbReference>
<dbReference type="InterPro" id="IPR008930">
    <property type="entry name" value="Terpenoid_cyclase/PrenylTrfase"/>
</dbReference>
<dbReference type="InterPro" id="IPR041813">
    <property type="entry name" value="A2M_TED"/>
</dbReference>
<dbReference type="SUPFAM" id="SSF48239">
    <property type="entry name" value="Terpenoid cyclases/Protein prenyltransferases"/>
    <property type="match status" value="1"/>
</dbReference>
<dbReference type="Gene3D" id="2.60.40.1930">
    <property type="match status" value="3"/>
</dbReference>
<evidence type="ECO:0000256" key="3">
    <source>
        <dbReference type="ARBA" id="ARBA00023157"/>
    </source>
</evidence>
<dbReference type="Gene3D" id="2.60.40.1940">
    <property type="match status" value="1"/>
</dbReference>
<evidence type="ECO:0000256" key="1">
    <source>
        <dbReference type="ARBA" id="ARBA00022729"/>
    </source>
</evidence>
<dbReference type="Pfam" id="PF17791">
    <property type="entry name" value="MG3"/>
    <property type="match status" value="1"/>
</dbReference>
<evidence type="ECO:0000259" key="8">
    <source>
        <dbReference type="SMART" id="SM01361"/>
    </source>
</evidence>
<evidence type="ECO:0000313" key="10">
    <source>
        <dbReference type="Proteomes" id="UP001642483"/>
    </source>
</evidence>
<keyword evidence="4" id="KW-0325">Glycoprotein</keyword>
<dbReference type="SUPFAM" id="SSF49899">
    <property type="entry name" value="Concanavalin A-like lectins/glucanases"/>
    <property type="match status" value="1"/>
</dbReference>
<organism evidence="9 10">
    <name type="scientific">Clavelina lepadiformis</name>
    <name type="common">Light-bulb sea squirt</name>
    <name type="synonym">Ascidia lepadiformis</name>
    <dbReference type="NCBI Taxonomy" id="159417"/>
    <lineage>
        <taxon>Eukaryota</taxon>
        <taxon>Metazoa</taxon>
        <taxon>Chordata</taxon>
        <taxon>Tunicata</taxon>
        <taxon>Ascidiacea</taxon>
        <taxon>Aplousobranchia</taxon>
        <taxon>Clavelinidae</taxon>
        <taxon>Clavelina</taxon>
    </lineage>
</organism>
<gene>
    <name evidence="9" type="ORF">CVLEPA_LOCUS10989</name>
</gene>
<dbReference type="InterPro" id="IPR041555">
    <property type="entry name" value="MG3"/>
</dbReference>
<comment type="caution">
    <text evidence="9">The sequence shown here is derived from an EMBL/GenBank/DDBJ whole genome shotgun (WGS) entry which is preliminary data.</text>
</comment>
<dbReference type="InterPro" id="IPR001599">
    <property type="entry name" value="Macroglobln_a2"/>
</dbReference>
<keyword evidence="3" id="KW-1015">Disulfide bond</keyword>